<evidence type="ECO:0000259" key="2">
    <source>
        <dbReference type="Pfam" id="PF13614"/>
    </source>
</evidence>
<dbReference type="GO" id="GO:0009898">
    <property type="term" value="C:cytoplasmic side of plasma membrane"/>
    <property type="evidence" value="ECO:0007669"/>
    <property type="project" value="TreeGrafter"/>
</dbReference>
<gene>
    <name evidence="3" type="ORF">LY56_03525</name>
</gene>
<dbReference type="OrthoDB" id="8281972at2"/>
<dbReference type="Pfam" id="PF13614">
    <property type="entry name" value="AAA_31"/>
    <property type="match status" value="1"/>
</dbReference>
<sequence>MNVTYVFQSSEKASAGKNGDAAPLGDILPSCEVMKDRLEHVEENDASTRPADLKPPPDPSEPPLLLRDQARSFDASVQKYPDDASAAASVIALNDTPAPAPETATYGAPAVQKHNLPVTWVPPNSRLILVARSRGGMGATSLAVNLAIELQDRRGLFSASPQRRVALVDLDLQFGTAGSILDVEDRGGLLALARMADEPDAQAVRNALITHQSGLKILPAPQKAIPLDALDGLRVGAIIDGLMAQNDYVVVDLPPALVYWLEPLLQRADRLLMITDLAVPSVTSARRLIDLMREDNPELKVDIVVSRERKPLFQRELHRNVASALGGSLRHWLPDETRLSRQALDRGEPLVEMSPRCPWSRAVRILARDIELSVKAPNIGKKDQV</sequence>
<dbReference type="InterPro" id="IPR027417">
    <property type="entry name" value="P-loop_NTPase"/>
</dbReference>
<dbReference type="STRING" id="121821.GCA_001870675_00769"/>
<dbReference type="PANTHER" id="PTHR43384">
    <property type="entry name" value="SEPTUM SITE-DETERMINING PROTEIN MIND HOMOLOG, CHLOROPLASTIC-RELATED"/>
    <property type="match status" value="1"/>
</dbReference>
<organism evidence="3 4">
    <name type="scientific">Roseinatronobacter thiooxidans</name>
    <dbReference type="NCBI Taxonomy" id="121821"/>
    <lineage>
        <taxon>Bacteria</taxon>
        <taxon>Pseudomonadati</taxon>
        <taxon>Pseudomonadota</taxon>
        <taxon>Alphaproteobacteria</taxon>
        <taxon>Rhodobacterales</taxon>
        <taxon>Paracoccaceae</taxon>
        <taxon>Roseinatronobacter</taxon>
    </lineage>
</organism>
<dbReference type="GO" id="GO:0051782">
    <property type="term" value="P:negative regulation of cell division"/>
    <property type="evidence" value="ECO:0007669"/>
    <property type="project" value="TreeGrafter"/>
</dbReference>
<dbReference type="EMBL" id="QKZQ01000037">
    <property type="protein sequence ID" value="PZX36213.1"/>
    <property type="molecule type" value="Genomic_DNA"/>
</dbReference>
<dbReference type="GO" id="GO:0016887">
    <property type="term" value="F:ATP hydrolysis activity"/>
    <property type="evidence" value="ECO:0007669"/>
    <property type="project" value="TreeGrafter"/>
</dbReference>
<dbReference type="PANTHER" id="PTHR43384:SF13">
    <property type="entry name" value="SLR0110 PROTEIN"/>
    <property type="match status" value="1"/>
</dbReference>
<dbReference type="GO" id="GO:0005829">
    <property type="term" value="C:cytosol"/>
    <property type="evidence" value="ECO:0007669"/>
    <property type="project" value="TreeGrafter"/>
</dbReference>
<dbReference type="Gene3D" id="3.40.50.300">
    <property type="entry name" value="P-loop containing nucleotide triphosphate hydrolases"/>
    <property type="match status" value="1"/>
</dbReference>
<proteinExistence type="predicted"/>
<dbReference type="RefSeq" id="WP_071469593.1">
    <property type="nucleotide sequence ID" value="NZ_MEHT01000016.1"/>
</dbReference>
<keyword evidence="4" id="KW-1185">Reference proteome</keyword>
<feature type="domain" description="AAA" evidence="2">
    <location>
        <begin position="126"/>
        <end position="293"/>
    </location>
</feature>
<protein>
    <submittedName>
        <fullName evidence="3">Flp pilus assembly CpaE family ATPase</fullName>
    </submittedName>
</protein>
<feature type="compositionally biased region" description="Polar residues" evidence="1">
    <location>
        <begin position="1"/>
        <end position="12"/>
    </location>
</feature>
<accession>A0A2W7PLK0</accession>
<comment type="caution">
    <text evidence="3">The sequence shown here is derived from an EMBL/GenBank/DDBJ whole genome shotgun (WGS) entry which is preliminary data.</text>
</comment>
<evidence type="ECO:0000313" key="4">
    <source>
        <dbReference type="Proteomes" id="UP000249364"/>
    </source>
</evidence>
<dbReference type="AlphaFoldDB" id="A0A2W7PLK0"/>
<feature type="compositionally biased region" description="Pro residues" evidence="1">
    <location>
        <begin position="53"/>
        <end position="62"/>
    </location>
</feature>
<dbReference type="Proteomes" id="UP000249364">
    <property type="component" value="Unassembled WGS sequence"/>
</dbReference>
<evidence type="ECO:0000256" key="1">
    <source>
        <dbReference type="SAM" id="MobiDB-lite"/>
    </source>
</evidence>
<name>A0A2W7PLK0_9RHOB</name>
<feature type="region of interest" description="Disordered" evidence="1">
    <location>
        <begin position="1"/>
        <end position="63"/>
    </location>
</feature>
<dbReference type="GO" id="GO:0005524">
    <property type="term" value="F:ATP binding"/>
    <property type="evidence" value="ECO:0007669"/>
    <property type="project" value="TreeGrafter"/>
</dbReference>
<feature type="compositionally biased region" description="Basic and acidic residues" evidence="1">
    <location>
        <begin position="33"/>
        <end position="43"/>
    </location>
</feature>
<reference evidence="3 4" key="1">
    <citation type="submission" date="2018-06" db="EMBL/GenBank/DDBJ databases">
        <title>Genomic Encyclopedia of Archaeal and Bacterial Type Strains, Phase II (KMG-II): from individual species to whole genera.</title>
        <authorList>
            <person name="Goeker M."/>
        </authorList>
    </citation>
    <scope>NUCLEOTIDE SEQUENCE [LARGE SCALE GENOMIC DNA]</scope>
    <source>
        <strain evidence="3 4">DSM 13087</strain>
    </source>
</reference>
<dbReference type="SUPFAM" id="SSF52540">
    <property type="entry name" value="P-loop containing nucleoside triphosphate hydrolases"/>
    <property type="match status" value="1"/>
</dbReference>
<evidence type="ECO:0000313" key="3">
    <source>
        <dbReference type="EMBL" id="PZX36213.1"/>
    </source>
</evidence>
<dbReference type="InterPro" id="IPR050625">
    <property type="entry name" value="ParA/MinD_ATPase"/>
</dbReference>
<dbReference type="InterPro" id="IPR025669">
    <property type="entry name" value="AAA_dom"/>
</dbReference>